<dbReference type="GO" id="GO:0005525">
    <property type="term" value="F:GTP binding"/>
    <property type="evidence" value="ECO:0007669"/>
    <property type="project" value="UniProtKB-KW"/>
</dbReference>
<dbReference type="Pfam" id="PF00025">
    <property type="entry name" value="Arf"/>
    <property type="match status" value="1"/>
</dbReference>
<name>A0A7C5WYI1_9AQUI</name>
<evidence type="ECO:0000256" key="2">
    <source>
        <dbReference type="ARBA" id="ARBA00023134"/>
    </source>
</evidence>
<dbReference type="AlphaFoldDB" id="A0A7C5WYI1"/>
<gene>
    <name evidence="3" type="ORF">ENN04_02915</name>
</gene>
<comment type="caution">
    <text evidence="3">The sequence shown here is derived from an EMBL/GenBank/DDBJ whole genome shotgun (WGS) entry which is preliminary data.</text>
</comment>
<reference evidence="3" key="1">
    <citation type="journal article" date="2020" name="mSystems">
        <title>Genome- and Community-Level Interaction Insights into Carbon Utilization and Element Cycling Functions of Hydrothermarchaeota in Hydrothermal Sediment.</title>
        <authorList>
            <person name="Zhou Z."/>
            <person name="Liu Y."/>
            <person name="Xu W."/>
            <person name="Pan J."/>
            <person name="Luo Z.H."/>
            <person name="Li M."/>
        </authorList>
    </citation>
    <scope>NUCLEOTIDE SEQUENCE [LARGE SCALE GENOMIC DNA]</scope>
    <source>
        <strain evidence="3">SpSt-114</strain>
    </source>
</reference>
<proteinExistence type="predicted"/>
<keyword evidence="2" id="KW-0342">GTP-binding</keyword>
<evidence type="ECO:0000256" key="1">
    <source>
        <dbReference type="ARBA" id="ARBA00022741"/>
    </source>
</evidence>
<dbReference type="PANTHER" id="PTHR42708">
    <property type="entry name" value="ATP/GTP-BINDING PROTEIN-RELATED"/>
    <property type="match status" value="1"/>
</dbReference>
<dbReference type="InterPro" id="IPR052705">
    <property type="entry name" value="Gliding_Motility_GTPase"/>
</dbReference>
<accession>A0A7C5WYI1</accession>
<dbReference type="InterPro" id="IPR006689">
    <property type="entry name" value="Small_GTPase_ARF/SAR"/>
</dbReference>
<dbReference type="PANTHER" id="PTHR42708:SF1">
    <property type="entry name" value="GLIDING MOTILITY PROTEIN MGLA"/>
    <property type="match status" value="1"/>
</dbReference>
<dbReference type="GO" id="GO:0003924">
    <property type="term" value="F:GTPase activity"/>
    <property type="evidence" value="ECO:0007669"/>
    <property type="project" value="InterPro"/>
</dbReference>
<dbReference type="EMBL" id="DSAC01000036">
    <property type="protein sequence ID" value="HHO73570.1"/>
    <property type="molecule type" value="Genomic_DNA"/>
</dbReference>
<keyword evidence="1" id="KW-0547">Nucleotide-binding</keyword>
<protein>
    <submittedName>
        <fullName evidence="3">Gliding motility protein</fullName>
    </submittedName>
</protein>
<evidence type="ECO:0000313" key="3">
    <source>
        <dbReference type="EMBL" id="HHO73570.1"/>
    </source>
</evidence>
<sequence length="179" mass="20463">MKELRIVYHGLGMAGKTTNLEKLKEIYTYEVYDRIHQQTNEGRTVYLDMLMLKFQTRVQGLYVTISLFTTPGQQRFKILRPWLFGYTSAVVFVFDSSRSVQENMESFYEMEGVVSMNKVVVQANKRDLPNAIPLEVIKETFNGIPVIPAVAKDGIGVVETLKEAIKMALTDEERVVRSS</sequence>
<organism evidence="3">
    <name type="scientific">Thermocrinis ruber</name>
    <dbReference type="NCBI Taxonomy" id="75906"/>
    <lineage>
        <taxon>Bacteria</taxon>
        <taxon>Pseudomonadati</taxon>
        <taxon>Aquificota</taxon>
        <taxon>Aquificia</taxon>
        <taxon>Aquificales</taxon>
        <taxon>Aquificaceae</taxon>
        <taxon>Thermocrinis</taxon>
    </lineage>
</organism>
<dbReference type="CDD" id="cd00882">
    <property type="entry name" value="Ras_like_GTPase"/>
    <property type="match status" value="1"/>
</dbReference>
<dbReference type="InterPro" id="IPR027417">
    <property type="entry name" value="P-loop_NTPase"/>
</dbReference>
<dbReference type="Gene3D" id="3.40.50.300">
    <property type="entry name" value="P-loop containing nucleotide triphosphate hydrolases"/>
    <property type="match status" value="1"/>
</dbReference>
<dbReference type="SUPFAM" id="SSF52540">
    <property type="entry name" value="P-loop containing nucleoside triphosphate hydrolases"/>
    <property type="match status" value="1"/>
</dbReference>